<evidence type="ECO:0000313" key="2">
    <source>
        <dbReference type="EMBL" id="KYG32026.1"/>
    </source>
</evidence>
<feature type="transmembrane region" description="Helical" evidence="1">
    <location>
        <begin position="158"/>
        <end position="177"/>
    </location>
</feature>
<feature type="transmembrane region" description="Helical" evidence="1">
    <location>
        <begin position="289"/>
        <end position="308"/>
    </location>
</feature>
<dbReference type="Pfam" id="PF13536">
    <property type="entry name" value="EmrE"/>
    <property type="match status" value="1"/>
</dbReference>
<evidence type="ECO:0000256" key="1">
    <source>
        <dbReference type="SAM" id="Phobius"/>
    </source>
</evidence>
<feature type="transmembrane region" description="Helical" evidence="1">
    <location>
        <begin position="95"/>
        <end position="116"/>
    </location>
</feature>
<keyword evidence="1" id="KW-0812">Transmembrane</keyword>
<feature type="transmembrane region" description="Helical" evidence="1">
    <location>
        <begin position="31"/>
        <end position="50"/>
    </location>
</feature>
<keyword evidence="3" id="KW-1185">Reference proteome</keyword>
<dbReference type="STRING" id="519424.AZF04_04430"/>
<gene>
    <name evidence="2" type="ORF">AZF04_04430</name>
</gene>
<name>A0A162E8F1_9BACI</name>
<dbReference type="Proteomes" id="UP000075806">
    <property type="component" value="Unassembled WGS sequence"/>
</dbReference>
<reference evidence="2" key="1">
    <citation type="submission" date="2016-02" db="EMBL/GenBank/DDBJ databases">
        <title>Genome sequence of Bacillus trypoxylicola KCTC 13244(T).</title>
        <authorList>
            <person name="Jeong H."/>
            <person name="Park S.-H."/>
            <person name="Choi S.-K."/>
        </authorList>
    </citation>
    <scope>NUCLEOTIDE SEQUENCE [LARGE SCALE GENOMIC DNA]</scope>
    <source>
        <strain evidence="2">KCTC 13244</strain>
    </source>
</reference>
<comment type="caution">
    <text evidence="2">The sequence shown here is derived from an EMBL/GenBank/DDBJ whole genome shotgun (WGS) entry which is preliminary data.</text>
</comment>
<keyword evidence="1" id="KW-0472">Membrane</keyword>
<feature type="transmembrane region" description="Helical" evidence="1">
    <location>
        <begin position="229"/>
        <end position="249"/>
    </location>
</feature>
<dbReference type="EMBL" id="LTAO01000012">
    <property type="protein sequence ID" value="KYG32026.1"/>
    <property type="molecule type" value="Genomic_DNA"/>
</dbReference>
<feature type="transmembrane region" description="Helical" evidence="1">
    <location>
        <begin position="136"/>
        <end position="152"/>
    </location>
</feature>
<accession>A0A162E8F1</accession>
<evidence type="ECO:0008006" key="4">
    <source>
        <dbReference type="Google" id="ProtNLM"/>
    </source>
</evidence>
<dbReference type="OrthoDB" id="3457556at2"/>
<evidence type="ECO:0000313" key="3">
    <source>
        <dbReference type="Proteomes" id="UP000075806"/>
    </source>
</evidence>
<dbReference type="AlphaFoldDB" id="A0A162E8F1"/>
<sequence>MKAIMVGIIASIFFSSTFIINRSIDLEGGSWYYSASLRFFFMIPFLLLIVFFKGGITPVISEMKKNPNQWLLWSFIGFVLFYAPLTIAAAYGPGWLVAGTFQLTIIAGVLLSPLFFISNEKNGWQKQVRQKIPIKALWPSLFILFGIFLIQMQQSESITWTILLVSTLPVVIAAFAYPLGNRKMMELCEGRLNSFQRVLGMTMASLPWWLLLFLYGFSKEGAPPTHQIYQTFLVALFAGVIATVLFFYATDLVRNQPENLAAVEATQSGAVFFAVLGEMVLLAAPIPGLSSLIGLGCIIVGMIVHSFITSRNQKLMAQGRILKS</sequence>
<keyword evidence="1" id="KW-1133">Transmembrane helix</keyword>
<dbReference type="RefSeq" id="WP_061948364.1">
    <property type="nucleotide sequence ID" value="NZ_LTAO01000012.1"/>
</dbReference>
<organism evidence="2 3">
    <name type="scientific">Alkalihalobacillus trypoxylicola</name>
    <dbReference type="NCBI Taxonomy" id="519424"/>
    <lineage>
        <taxon>Bacteria</taxon>
        <taxon>Bacillati</taxon>
        <taxon>Bacillota</taxon>
        <taxon>Bacilli</taxon>
        <taxon>Bacillales</taxon>
        <taxon>Bacillaceae</taxon>
        <taxon>Alkalihalobacillus</taxon>
    </lineage>
</organism>
<proteinExistence type="predicted"/>
<feature type="transmembrane region" description="Helical" evidence="1">
    <location>
        <begin position="198"/>
        <end position="217"/>
    </location>
</feature>
<dbReference type="InterPro" id="IPR032713">
    <property type="entry name" value="EmrE"/>
</dbReference>
<feature type="transmembrane region" description="Helical" evidence="1">
    <location>
        <begin position="70"/>
        <end position="89"/>
    </location>
</feature>
<protein>
    <recommendedName>
        <fullName evidence="4">Multidrug resistance efflux transporter family protein</fullName>
    </recommendedName>
</protein>
<feature type="transmembrane region" description="Helical" evidence="1">
    <location>
        <begin position="261"/>
        <end position="283"/>
    </location>
</feature>